<dbReference type="AlphaFoldDB" id="A0A1M5BYA4"/>
<proteinExistence type="predicted"/>
<dbReference type="EMBL" id="FQUT01000004">
    <property type="protein sequence ID" value="SHF47513.1"/>
    <property type="molecule type" value="Genomic_DNA"/>
</dbReference>
<evidence type="ECO:0000313" key="2">
    <source>
        <dbReference type="Proteomes" id="UP000184518"/>
    </source>
</evidence>
<evidence type="ECO:0000313" key="1">
    <source>
        <dbReference type="EMBL" id="SHF47513.1"/>
    </source>
</evidence>
<dbReference type="RefSeq" id="WP_072956720.1">
    <property type="nucleotide sequence ID" value="NZ_FQUT01000004.1"/>
</dbReference>
<keyword evidence="2" id="KW-1185">Reference proteome</keyword>
<dbReference type="STRING" id="1416778.SAMN05443633_104337"/>
<name>A0A1M5BYA4_9FLAO</name>
<sequence length="198" mass="23527">MNLAIYDFTPFANELPKFNLKLLLNIEDLNNAIFDEVFNILKPHQQEQYLIFKESEEAKSYREYRSTQLPYIDFNNLPEILDDGLLQKIIVYKKNNELRRVVYDLLSEEQKVQIKQYEIQNPELKITEEIKEAEETHERKRYPHKFNGNMGEPANADEFVLMFGVNPFTHEPETIKSFYEKYAINPNDGTISPKEKKE</sequence>
<accession>A0A1M5BYA4</accession>
<dbReference type="Proteomes" id="UP000184518">
    <property type="component" value="Unassembled WGS sequence"/>
</dbReference>
<protein>
    <submittedName>
        <fullName evidence="1">Uncharacterized protein</fullName>
    </submittedName>
</protein>
<reference evidence="2" key="1">
    <citation type="submission" date="2016-11" db="EMBL/GenBank/DDBJ databases">
        <authorList>
            <person name="Varghese N."/>
            <person name="Submissions S."/>
        </authorList>
    </citation>
    <scope>NUCLEOTIDE SEQUENCE [LARGE SCALE GENOMIC DNA]</scope>
    <source>
        <strain evidence="2">DSM 27619</strain>
    </source>
</reference>
<gene>
    <name evidence="1" type="ORF">SAMN05443633_104337</name>
</gene>
<organism evidence="1 2">
    <name type="scientific">Chryseobacterium arachidis</name>
    <dbReference type="NCBI Taxonomy" id="1416778"/>
    <lineage>
        <taxon>Bacteria</taxon>
        <taxon>Pseudomonadati</taxon>
        <taxon>Bacteroidota</taxon>
        <taxon>Flavobacteriia</taxon>
        <taxon>Flavobacteriales</taxon>
        <taxon>Weeksellaceae</taxon>
        <taxon>Chryseobacterium group</taxon>
        <taxon>Chryseobacterium</taxon>
    </lineage>
</organism>
<dbReference type="OrthoDB" id="1259153at2"/>